<gene>
    <name evidence="1" type="ORF">FRZ54_18545</name>
</gene>
<sequence>MKKLVLLVYLGFSASLCFGQKHLLSYDDLKFMLINSLQKTDTFMMAKGYTISVKNNKSNNRTYSSVSGSSHVDINVRQDGKRLLVEIETNLLSQYDLIYNSIAQYVDKQGSTTDVQTYVVKDLGSIYITVTDTNPYDPLKREYDIHVVPDKRITAYN</sequence>
<proteinExistence type="predicted"/>
<evidence type="ECO:0000313" key="1">
    <source>
        <dbReference type="EMBL" id="QEC64486.1"/>
    </source>
</evidence>
<dbReference type="EMBL" id="CP042436">
    <property type="protein sequence ID" value="QEC64486.1"/>
    <property type="molecule type" value="Genomic_DNA"/>
</dbReference>
<keyword evidence="2" id="KW-1185">Reference proteome</keyword>
<accession>A0A5B8V1P7</accession>
<dbReference type="OrthoDB" id="796902at2"/>
<name>A0A5B8V1P7_9SPHI</name>
<dbReference type="KEGG" id="mgin:FRZ54_18545"/>
<protein>
    <submittedName>
        <fullName evidence="1">Uncharacterized protein</fullName>
    </submittedName>
</protein>
<dbReference type="Proteomes" id="UP000321479">
    <property type="component" value="Chromosome"/>
</dbReference>
<organism evidence="1 2">
    <name type="scientific">Mucilaginibacter ginsenosidivorans</name>
    <dbReference type="NCBI Taxonomy" id="398053"/>
    <lineage>
        <taxon>Bacteria</taxon>
        <taxon>Pseudomonadati</taxon>
        <taxon>Bacteroidota</taxon>
        <taxon>Sphingobacteriia</taxon>
        <taxon>Sphingobacteriales</taxon>
        <taxon>Sphingobacteriaceae</taxon>
        <taxon>Mucilaginibacter</taxon>
    </lineage>
</organism>
<reference evidence="1 2" key="1">
    <citation type="journal article" date="2017" name="Curr. Microbiol.">
        <title>Mucilaginibacter ginsenosidivorans sp. nov., Isolated from Soil of Ginseng Field.</title>
        <authorList>
            <person name="Kim M.M."/>
            <person name="Siddiqi M.Z."/>
            <person name="Im W.T."/>
        </authorList>
    </citation>
    <scope>NUCLEOTIDE SEQUENCE [LARGE SCALE GENOMIC DNA]</scope>
    <source>
        <strain evidence="1 2">Gsoil 3017</strain>
    </source>
</reference>
<dbReference type="AlphaFoldDB" id="A0A5B8V1P7"/>
<evidence type="ECO:0000313" key="2">
    <source>
        <dbReference type="Proteomes" id="UP000321479"/>
    </source>
</evidence>
<dbReference type="RefSeq" id="WP_147033320.1">
    <property type="nucleotide sequence ID" value="NZ_CP042436.1"/>
</dbReference>